<feature type="compositionally biased region" description="Polar residues" evidence="1">
    <location>
        <begin position="28"/>
        <end position="39"/>
    </location>
</feature>
<reference evidence="2" key="1">
    <citation type="submission" date="2023-04" db="EMBL/GenBank/DDBJ databases">
        <title>Phytophthora lilii NBRC 32176.</title>
        <authorList>
            <person name="Ichikawa N."/>
            <person name="Sato H."/>
            <person name="Tonouchi N."/>
        </authorList>
    </citation>
    <scope>NUCLEOTIDE SEQUENCE</scope>
    <source>
        <strain evidence="2">NBRC 32176</strain>
    </source>
</reference>
<feature type="compositionally biased region" description="Polar residues" evidence="1">
    <location>
        <begin position="288"/>
        <end position="301"/>
    </location>
</feature>
<evidence type="ECO:0000313" key="3">
    <source>
        <dbReference type="Proteomes" id="UP001165083"/>
    </source>
</evidence>
<feature type="region of interest" description="Disordered" evidence="1">
    <location>
        <begin position="16"/>
        <end position="156"/>
    </location>
</feature>
<dbReference type="Proteomes" id="UP001165083">
    <property type="component" value="Unassembled WGS sequence"/>
</dbReference>
<dbReference type="AlphaFoldDB" id="A0A9W7D8H1"/>
<feature type="compositionally biased region" description="Polar residues" evidence="1">
    <location>
        <begin position="113"/>
        <end position="135"/>
    </location>
</feature>
<evidence type="ECO:0000256" key="1">
    <source>
        <dbReference type="SAM" id="MobiDB-lite"/>
    </source>
</evidence>
<protein>
    <submittedName>
        <fullName evidence="2">Unnamed protein product</fullName>
    </submittedName>
</protein>
<keyword evidence="3" id="KW-1185">Reference proteome</keyword>
<comment type="caution">
    <text evidence="2">The sequence shown here is derived from an EMBL/GenBank/DDBJ whole genome shotgun (WGS) entry which is preliminary data.</text>
</comment>
<organism evidence="2 3">
    <name type="scientific">Phytophthora lilii</name>
    <dbReference type="NCBI Taxonomy" id="2077276"/>
    <lineage>
        <taxon>Eukaryota</taxon>
        <taxon>Sar</taxon>
        <taxon>Stramenopiles</taxon>
        <taxon>Oomycota</taxon>
        <taxon>Peronosporomycetes</taxon>
        <taxon>Peronosporales</taxon>
        <taxon>Peronosporaceae</taxon>
        <taxon>Phytophthora</taxon>
    </lineage>
</organism>
<gene>
    <name evidence="2" type="ORF">Plil01_001778700</name>
</gene>
<evidence type="ECO:0000313" key="2">
    <source>
        <dbReference type="EMBL" id="GMF65060.1"/>
    </source>
</evidence>
<sequence>MKKAEKAYAGCRKLMSDFFTAPTDEGETTSSPRSSLEKQSTPERRKKRKPLTPRDNTNRHSRSRTHEKVELEKSDDNKVLRKKHVEDNAPRPEQKFKYDFVKHTSMKRKRSDSTPTKPKQTESSAPRKTQHTISKFFNDKREQRRPKKKKTSTDLSKFVHHVEEKDEIEEVREQKRLAWGINEYEALEKKERELEAGMKTNRFDDAPSPSRKCPDGAGNSAKKAWKDKLSNYRQKHPQPGNTLRSWLQQPNKRKGQLEAVSGGTPEKSNQRVLNLSRDGSKSPKMNRKNLNFVITNKSSNETSHRPKEMKRGNSASKPGTQLMKKRGSLGTVSARVR</sequence>
<dbReference type="EMBL" id="BSXW01012442">
    <property type="protein sequence ID" value="GMF65060.1"/>
    <property type="molecule type" value="Genomic_DNA"/>
</dbReference>
<feature type="compositionally biased region" description="Basic and acidic residues" evidence="1">
    <location>
        <begin position="64"/>
        <end position="102"/>
    </location>
</feature>
<dbReference type="OrthoDB" id="167215at2759"/>
<proteinExistence type="predicted"/>
<feature type="compositionally biased region" description="Basic and acidic residues" evidence="1">
    <location>
        <begin position="302"/>
        <end position="311"/>
    </location>
</feature>
<feature type="region of interest" description="Disordered" evidence="1">
    <location>
        <begin position="200"/>
        <end position="337"/>
    </location>
</feature>
<accession>A0A9W7D8H1</accession>
<name>A0A9W7D8H1_9STRA</name>
<feature type="compositionally biased region" description="Polar residues" evidence="1">
    <location>
        <begin position="239"/>
        <end position="250"/>
    </location>
</feature>